<evidence type="ECO:0000256" key="8">
    <source>
        <dbReference type="ARBA" id="ARBA00023136"/>
    </source>
</evidence>
<dbReference type="PANTHER" id="PTHR30578">
    <property type="entry name" value="ELECTRON TRANSPORT COMPLEX PROTEIN RNFD"/>
    <property type="match status" value="1"/>
</dbReference>
<dbReference type="GO" id="GO:0055085">
    <property type="term" value="P:transmembrane transport"/>
    <property type="evidence" value="ECO:0007669"/>
    <property type="project" value="InterPro"/>
</dbReference>
<feature type="transmembrane region" description="Helical" evidence="9">
    <location>
        <begin position="112"/>
        <end position="132"/>
    </location>
</feature>
<evidence type="ECO:0000256" key="7">
    <source>
        <dbReference type="ARBA" id="ARBA00022989"/>
    </source>
</evidence>
<dbReference type="Pfam" id="PF03116">
    <property type="entry name" value="NQR2_RnfD_RnfE"/>
    <property type="match status" value="2"/>
</dbReference>
<evidence type="ECO:0000313" key="10">
    <source>
        <dbReference type="EMBL" id="GAD57650.1"/>
    </source>
</evidence>
<proteinExistence type="predicted"/>
<keyword evidence="6" id="KW-1278">Translocase</keyword>
<keyword evidence="8 9" id="KW-0472">Membrane</keyword>
<gene>
    <name evidence="10" type="ORF">MBELCI_3702</name>
</gene>
<organism evidence="10 11">
    <name type="scientific">Limimaricola cinnabarinus LL-001</name>
    <dbReference type="NCBI Taxonomy" id="1337093"/>
    <lineage>
        <taxon>Bacteria</taxon>
        <taxon>Pseudomonadati</taxon>
        <taxon>Pseudomonadota</taxon>
        <taxon>Alphaproteobacteria</taxon>
        <taxon>Rhodobacterales</taxon>
        <taxon>Paracoccaceae</taxon>
        <taxon>Limimaricola</taxon>
    </lineage>
</organism>
<evidence type="ECO:0000256" key="9">
    <source>
        <dbReference type="SAM" id="Phobius"/>
    </source>
</evidence>
<dbReference type="AlphaFoldDB" id="U2Z864"/>
<dbReference type="GO" id="GO:0005886">
    <property type="term" value="C:plasma membrane"/>
    <property type="evidence" value="ECO:0007669"/>
    <property type="project" value="TreeGrafter"/>
</dbReference>
<keyword evidence="3" id="KW-0285">Flavoprotein</keyword>
<feature type="transmembrane region" description="Helical" evidence="9">
    <location>
        <begin position="87"/>
        <end position="105"/>
    </location>
</feature>
<evidence type="ECO:0000256" key="4">
    <source>
        <dbReference type="ARBA" id="ARBA00022643"/>
    </source>
</evidence>
<sequence length="265" mass="26885">MIREALLDLRAQAAQRCGIFRLMALVPPALAHLWLTGAAAVPALLVAVSVALSWSFLFAELRGRGPLLAGLVPALLLVLFAPPESALWQLALALTLALVMGELIFGGAGFDFLSTGALALAFLTFSFPGLALGAPGPAVLWAALPGGGLLLLSGLAPWRVVLAGGAGFAGFAAMFWSLSPGLIGPMLFALVFLAADPFGAPVTAPGHWIFGLLVGGLTAVLCGPALPGLDMGAVVFAVVLAGIFAPLIDASVIAGDALRARLRHG</sequence>
<dbReference type="eggNOG" id="COG4658">
    <property type="taxonomic scope" value="Bacteria"/>
</dbReference>
<feature type="transmembrane region" description="Helical" evidence="9">
    <location>
        <begin position="207"/>
        <end position="226"/>
    </location>
</feature>
<keyword evidence="11" id="KW-1185">Reference proteome</keyword>
<feature type="transmembrane region" description="Helical" evidence="9">
    <location>
        <begin position="138"/>
        <end position="156"/>
    </location>
</feature>
<dbReference type="PANTHER" id="PTHR30578:SF1">
    <property type="entry name" value="NA(+)-TRANSLOCATING NADH-QUINONE REDUCTASE SUBUNIT B"/>
    <property type="match status" value="1"/>
</dbReference>
<dbReference type="OrthoDB" id="9776359at2"/>
<dbReference type="RefSeq" id="WP_021695747.1">
    <property type="nucleotide sequence ID" value="NZ_BATB01000120.1"/>
</dbReference>
<comment type="caution">
    <text evidence="10">The sequence shown here is derived from an EMBL/GenBank/DDBJ whole genome shotgun (WGS) entry which is preliminary data.</text>
</comment>
<feature type="transmembrane region" description="Helical" evidence="9">
    <location>
        <begin position="33"/>
        <end position="58"/>
    </location>
</feature>
<feature type="transmembrane region" description="Helical" evidence="9">
    <location>
        <begin position="65"/>
        <end position="81"/>
    </location>
</feature>
<dbReference type="InterPro" id="IPR004338">
    <property type="entry name" value="NqrB/RnfD"/>
</dbReference>
<keyword evidence="7 9" id="KW-1133">Transmembrane helix</keyword>
<keyword evidence="4" id="KW-0288">FMN</keyword>
<reference evidence="10" key="1">
    <citation type="journal article" date="2013" name="Genome Announc.">
        <title>Draft Genome Sequence of Loktanella cinnabarina LL-001T, Isolated from Deep-Sea Floor Sediment.</title>
        <authorList>
            <person name="Nishi S."/>
            <person name="Tsubouchi T."/>
            <person name="Takaki Y."/>
            <person name="Koyanagi R."/>
            <person name="Satoh N."/>
            <person name="Maruyama T."/>
            <person name="Hatada Y."/>
        </authorList>
    </citation>
    <scope>NUCLEOTIDE SEQUENCE [LARGE SCALE GENOMIC DNA]</scope>
    <source>
        <strain evidence="10">LL-001</strain>
    </source>
</reference>
<evidence type="ECO:0000256" key="3">
    <source>
        <dbReference type="ARBA" id="ARBA00022630"/>
    </source>
</evidence>
<dbReference type="STRING" id="1337093.MBELCI_3702"/>
<evidence type="ECO:0000256" key="2">
    <source>
        <dbReference type="ARBA" id="ARBA00022553"/>
    </source>
</evidence>
<feature type="transmembrane region" description="Helical" evidence="9">
    <location>
        <begin position="168"/>
        <end position="195"/>
    </location>
</feature>
<accession>U2Z864</accession>
<keyword evidence="5 9" id="KW-0812">Transmembrane</keyword>
<name>U2Z864_9RHOB</name>
<evidence type="ECO:0000256" key="6">
    <source>
        <dbReference type="ARBA" id="ARBA00022967"/>
    </source>
</evidence>
<evidence type="ECO:0000256" key="1">
    <source>
        <dbReference type="ARBA" id="ARBA00022448"/>
    </source>
</evidence>
<dbReference type="Proteomes" id="UP000016566">
    <property type="component" value="Unassembled WGS sequence"/>
</dbReference>
<evidence type="ECO:0000313" key="11">
    <source>
        <dbReference type="Proteomes" id="UP000016566"/>
    </source>
</evidence>
<keyword evidence="1" id="KW-0813">Transport</keyword>
<dbReference type="EMBL" id="BATB01000120">
    <property type="protein sequence ID" value="GAD57650.1"/>
    <property type="molecule type" value="Genomic_DNA"/>
</dbReference>
<evidence type="ECO:0000256" key="5">
    <source>
        <dbReference type="ARBA" id="ARBA00022692"/>
    </source>
</evidence>
<keyword evidence="2" id="KW-0597">Phosphoprotein</keyword>
<feature type="transmembrane region" description="Helical" evidence="9">
    <location>
        <begin position="233"/>
        <end position="254"/>
    </location>
</feature>
<protein>
    <submittedName>
        <fullName evidence="10">Uncharacterized protein</fullName>
    </submittedName>
</protein>